<reference evidence="1" key="1">
    <citation type="submission" date="2021-07" db="EMBL/GenBank/DDBJ databases">
        <title>New genus and species of the family Alcaligenaceae.</title>
        <authorList>
            <person name="Hahn M.W."/>
        </authorList>
    </citation>
    <scope>NUCLEOTIDE SEQUENCE</scope>
    <source>
        <strain evidence="1">LF4-65</strain>
    </source>
</reference>
<dbReference type="AlphaFoldDB" id="A0A953NAL1"/>
<proteinExistence type="predicted"/>
<gene>
    <name evidence="1" type="ORF">KZZ10_14650</name>
</gene>
<organism evidence="1 2">
    <name type="scientific">Zwartia hollandica</name>
    <dbReference type="NCBI Taxonomy" id="324606"/>
    <lineage>
        <taxon>Bacteria</taxon>
        <taxon>Pseudomonadati</taxon>
        <taxon>Pseudomonadota</taxon>
        <taxon>Betaproteobacteria</taxon>
        <taxon>Burkholderiales</taxon>
        <taxon>Alcaligenaceae</taxon>
        <taxon>Zwartia</taxon>
    </lineage>
</organism>
<dbReference type="InterPro" id="IPR029032">
    <property type="entry name" value="AhpD-like"/>
</dbReference>
<keyword evidence="2" id="KW-1185">Reference proteome</keyword>
<sequence length="171" mass="18620">MVDAKQTDTVDRLVGLTTADQTYQVRHQRDKVVAATQGSENGLFDPTLDGLTVTERLYVALFACVLTPAPELTKEYAERLIRLGADTEIIDFVSAGALENIQSPRLHTILKFTHTLITDPVKADRQALLALPQAGLSTPEVVTLAQLIAFVSYQVRLVAGLMAMKALEKSA</sequence>
<dbReference type="EMBL" id="JAHXRI010000025">
    <property type="protein sequence ID" value="MBZ1351881.1"/>
    <property type="molecule type" value="Genomic_DNA"/>
</dbReference>
<dbReference type="Proteomes" id="UP000739565">
    <property type="component" value="Unassembled WGS sequence"/>
</dbReference>
<accession>A0A953NAL1</accession>
<dbReference type="SUPFAM" id="SSF69118">
    <property type="entry name" value="AhpD-like"/>
    <property type="match status" value="1"/>
</dbReference>
<evidence type="ECO:0000313" key="1">
    <source>
        <dbReference type="EMBL" id="MBZ1351881.1"/>
    </source>
</evidence>
<evidence type="ECO:0000313" key="2">
    <source>
        <dbReference type="Proteomes" id="UP000739565"/>
    </source>
</evidence>
<dbReference type="RefSeq" id="WP_259662292.1">
    <property type="nucleotide sequence ID" value="NZ_JAHXRI010000025.1"/>
</dbReference>
<protein>
    <submittedName>
        <fullName evidence="1">CMD domain protein</fullName>
    </submittedName>
</protein>
<name>A0A953NAL1_9BURK</name>
<dbReference type="Gene3D" id="1.20.1290.10">
    <property type="entry name" value="AhpD-like"/>
    <property type="match status" value="1"/>
</dbReference>
<comment type="caution">
    <text evidence="1">The sequence shown here is derived from an EMBL/GenBank/DDBJ whole genome shotgun (WGS) entry which is preliminary data.</text>
</comment>